<accession>A0AAE0SB84</accession>
<proteinExistence type="predicted"/>
<reference evidence="3" key="2">
    <citation type="journal article" date="2021" name="Genome Biol. Evol.">
        <title>Developing a high-quality reference genome for a parasitic bivalve with doubly uniparental inheritance (Bivalvia: Unionida).</title>
        <authorList>
            <person name="Smith C.H."/>
        </authorList>
    </citation>
    <scope>NUCLEOTIDE SEQUENCE</scope>
    <source>
        <strain evidence="3">CHS0354</strain>
        <tissue evidence="3">Mantle</tissue>
    </source>
</reference>
<reference evidence="3" key="3">
    <citation type="submission" date="2023-05" db="EMBL/GenBank/DDBJ databases">
        <authorList>
            <person name="Smith C.H."/>
        </authorList>
    </citation>
    <scope>NUCLEOTIDE SEQUENCE</scope>
    <source>
        <strain evidence="3">CHS0354</strain>
        <tissue evidence="3">Mantle</tissue>
    </source>
</reference>
<comment type="caution">
    <text evidence="3">The sequence shown here is derived from an EMBL/GenBank/DDBJ whole genome shotgun (WGS) entry which is preliminary data.</text>
</comment>
<feature type="compositionally biased region" description="Basic and acidic residues" evidence="1">
    <location>
        <begin position="133"/>
        <end position="143"/>
    </location>
</feature>
<evidence type="ECO:0000259" key="2">
    <source>
        <dbReference type="Pfam" id="PF10180"/>
    </source>
</evidence>
<feature type="compositionally biased region" description="Basic residues" evidence="1">
    <location>
        <begin position="246"/>
        <end position="256"/>
    </location>
</feature>
<organism evidence="3 4">
    <name type="scientific">Potamilus streckersoni</name>
    <dbReference type="NCBI Taxonomy" id="2493646"/>
    <lineage>
        <taxon>Eukaryota</taxon>
        <taxon>Metazoa</taxon>
        <taxon>Spiralia</taxon>
        <taxon>Lophotrochozoa</taxon>
        <taxon>Mollusca</taxon>
        <taxon>Bivalvia</taxon>
        <taxon>Autobranchia</taxon>
        <taxon>Heteroconchia</taxon>
        <taxon>Palaeoheterodonta</taxon>
        <taxon>Unionida</taxon>
        <taxon>Unionoidea</taxon>
        <taxon>Unionidae</taxon>
        <taxon>Ambleminae</taxon>
        <taxon>Lampsilini</taxon>
        <taxon>Potamilus</taxon>
    </lineage>
</organism>
<feature type="region of interest" description="Disordered" evidence="1">
    <location>
        <begin position="63"/>
        <end position="97"/>
    </location>
</feature>
<sequence>MKRRRDEENGKLDAVEIKKLKKKSSHHQKNEAPVCIEEKWKPSDLKEYRSDVKKISKKHKVLGFEPPEMESNEKIGKTKHEITEKNASEKQEKDTDANLFQEKLKKHAVFDLGFSETIMKDTIRKKRKKKHTTKTDNPDKSETRNSGLGLDASQDSDLRLSESDSIGIKIKKKHKDSILLQESSYVSGIMKAKKKNQDKKKRVDNHIPVLVESIDTADFEPDKEISENKKSLSENCARSNDEKSSKQSKKKKKMKSIGKTLKQKSDSDSQTNALDYLRQWQSDEESWKFQKVRQVWLLHNVYNKDKIGEEDFDILLRYLEPLRGRAREKTLSEAEEIMKSVESQEEADMDEEKLLKVHRARQVIQILSIEPGQ</sequence>
<feature type="compositionally biased region" description="Basic and acidic residues" evidence="1">
    <location>
        <begin position="1"/>
        <end position="18"/>
    </location>
</feature>
<feature type="region of interest" description="Disordered" evidence="1">
    <location>
        <begin position="121"/>
        <end position="175"/>
    </location>
</feature>
<protein>
    <recommendedName>
        <fullName evidence="2">WKF domain-containing protein</fullName>
    </recommendedName>
</protein>
<dbReference type="Pfam" id="PF10180">
    <property type="entry name" value="WKF"/>
    <property type="match status" value="1"/>
</dbReference>
<dbReference type="PANTHER" id="PTHR22306">
    <property type="entry name" value="CHROMOSOME 7 OPEN READING FRAME 50"/>
    <property type="match status" value="1"/>
</dbReference>
<feature type="compositionally biased region" description="Basic residues" evidence="1">
    <location>
        <begin position="123"/>
        <end position="132"/>
    </location>
</feature>
<gene>
    <name evidence="3" type="ORF">CHS0354_014239</name>
</gene>
<evidence type="ECO:0000313" key="3">
    <source>
        <dbReference type="EMBL" id="KAK3588528.1"/>
    </source>
</evidence>
<feature type="region of interest" description="Disordered" evidence="1">
    <location>
        <begin position="218"/>
        <end position="268"/>
    </location>
</feature>
<feature type="compositionally biased region" description="Basic and acidic residues" evidence="1">
    <location>
        <begin position="71"/>
        <end position="96"/>
    </location>
</feature>
<reference evidence="3" key="1">
    <citation type="journal article" date="2021" name="Genome Biol. Evol.">
        <title>A High-Quality Reference Genome for a Parasitic Bivalve with Doubly Uniparental Inheritance (Bivalvia: Unionida).</title>
        <authorList>
            <person name="Smith C.H."/>
        </authorList>
    </citation>
    <scope>NUCLEOTIDE SEQUENCE</scope>
    <source>
        <strain evidence="3">CHS0354</strain>
    </source>
</reference>
<name>A0AAE0SB84_9BIVA</name>
<feature type="domain" description="WKF" evidence="2">
    <location>
        <begin position="275"/>
        <end position="337"/>
    </location>
</feature>
<dbReference type="Proteomes" id="UP001195483">
    <property type="component" value="Unassembled WGS sequence"/>
</dbReference>
<dbReference type="EMBL" id="JAEAOA010000878">
    <property type="protein sequence ID" value="KAK3588528.1"/>
    <property type="molecule type" value="Genomic_DNA"/>
</dbReference>
<dbReference type="PANTHER" id="PTHR22306:SF2">
    <property type="entry name" value="CHROMOSOME 7 OPEN READING FRAME 50"/>
    <property type="match status" value="1"/>
</dbReference>
<feature type="compositionally biased region" description="Basic and acidic residues" evidence="1">
    <location>
        <begin position="220"/>
        <end position="232"/>
    </location>
</feature>
<evidence type="ECO:0000256" key="1">
    <source>
        <dbReference type="SAM" id="MobiDB-lite"/>
    </source>
</evidence>
<dbReference type="InterPro" id="IPR019327">
    <property type="entry name" value="WKF"/>
</dbReference>
<keyword evidence="4" id="KW-1185">Reference proteome</keyword>
<evidence type="ECO:0000313" key="4">
    <source>
        <dbReference type="Proteomes" id="UP001195483"/>
    </source>
</evidence>
<dbReference type="AlphaFoldDB" id="A0AAE0SB84"/>
<feature type="region of interest" description="Disordered" evidence="1">
    <location>
        <begin position="1"/>
        <end position="31"/>
    </location>
</feature>